<protein>
    <recommendedName>
        <fullName evidence="3 8">Mediator of RNA polymerase II transcription subunit 6</fullName>
    </recommendedName>
    <alternativeName>
        <fullName evidence="7 8">Mediator complex subunit 6</fullName>
    </alternativeName>
</protein>
<dbReference type="PANTHER" id="PTHR13104">
    <property type="entry name" value="MED-6-RELATED"/>
    <property type="match status" value="1"/>
</dbReference>
<keyword evidence="8" id="KW-0010">Activator</keyword>
<dbReference type="Gene3D" id="3.10.450.580">
    <property type="entry name" value="Mediator complex, subunit Med6"/>
    <property type="match status" value="1"/>
</dbReference>
<evidence type="ECO:0000256" key="3">
    <source>
        <dbReference type="ARBA" id="ARBA00020634"/>
    </source>
</evidence>
<dbReference type="Pfam" id="PF04934">
    <property type="entry name" value="Med6"/>
    <property type="match status" value="1"/>
</dbReference>
<feature type="compositionally biased region" description="Low complexity" evidence="9">
    <location>
        <begin position="165"/>
        <end position="179"/>
    </location>
</feature>
<feature type="region of interest" description="Disordered" evidence="9">
    <location>
        <begin position="165"/>
        <end position="214"/>
    </location>
</feature>
<keyword evidence="4 8" id="KW-0805">Transcription regulation</keyword>
<proteinExistence type="inferred from homology"/>
<dbReference type="GO" id="GO:0006357">
    <property type="term" value="P:regulation of transcription by RNA polymerase II"/>
    <property type="evidence" value="ECO:0007669"/>
    <property type="project" value="InterPro"/>
</dbReference>
<evidence type="ECO:0000256" key="9">
    <source>
        <dbReference type="SAM" id="MobiDB-lite"/>
    </source>
</evidence>
<comment type="subcellular location">
    <subcellularLocation>
        <location evidence="1 8">Nucleus</location>
    </subcellularLocation>
</comment>
<dbReference type="InterPro" id="IPR007018">
    <property type="entry name" value="Mediator_Med6"/>
</dbReference>
<comment type="function">
    <text evidence="8">Component of the Mediator complex, a coactivator involved in the regulated transcription of nearly all RNA polymerase II-dependent genes. Mediator functions as a bridge to convey information from gene-specific regulatory proteins to the basal RNA polymerase II transcription machinery. Mediator is recruited to promoters by direct interactions with regulatory proteins and serves as a scaffold for the assembly of a functional preinitiation complex with RNA polymerase II and the general transcription factors.</text>
</comment>
<keyword evidence="6 8" id="KW-0539">Nucleus</keyword>
<organism evidence="10 11">
    <name type="scientific">Neohortaea acidophila</name>
    <dbReference type="NCBI Taxonomy" id="245834"/>
    <lineage>
        <taxon>Eukaryota</taxon>
        <taxon>Fungi</taxon>
        <taxon>Dikarya</taxon>
        <taxon>Ascomycota</taxon>
        <taxon>Pezizomycotina</taxon>
        <taxon>Dothideomycetes</taxon>
        <taxon>Dothideomycetidae</taxon>
        <taxon>Mycosphaerellales</taxon>
        <taxon>Teratosphaeriaceae</taxon>
        <taxon>Neohortaea</taxon>
    </lineage>
</organism>
<dbReference type="AlphaFoldDB" id="A0A6A6PFT4"/>
<evidence type="ECO:0000256" key="4">
    <source>
        <dbReference type="ARBA" id="ARBA00023015"/>
    </source>
</evidence>
<comment type="similarity">
    <text evidence="2 8">Belongs to the Mediator complex subunit 6 family.</text>
</comment>
<dbReference type="GO" id="GO:0016592">
    <property type="term" value="C:mediator complex"/>
    <property type="evidence" value="ECO:0007669"/>
    <property type="project" value="InterPro"/>
</dbReference>
<feature type="region of interest" description="Disordered" evidence="9">
    <location>
        <begin position="272"/>
        <end position="345"/>
    </location>
</feature>
<feature type="compositionally biased region" description="Basic and acidic residues" evidence="9">
    <location>
        <begin position="312"/>
        <end position="323"/>
    </location>
</feature>
<comment type="subunit">
    <text evidence="8">Component of the Mediator complex.</text>
</comment>
<evidence type="ECO:0000256" key="2">
    <source>
        <dbReference type="ARBA" id="ARBA00007526"/>
    </source>
</evidence>
<dbReference type="GO" id="GO:0003712">
    <property type="term" value="F:transcription coregulator activity"/>
    <property type="evidence" value="ECO:0007669"/>
    <property type="project" value="InterPro"/>
</dbReference>
<reference evidence="10" key="1">
    <citation type="journal article" date="2020" name="Stud. Mycol.">
        <title>101 Dothideomycetes genomes: a test case for predicting lifestyles and emergence of pathogens.</title>
        <authorList>
            <person name="Haridas S."/>
            <person name="Albert R."/>
            <person name="Binder M."/>
            <person name="Bloem J."/>
            <person name="Labutti K."/>
            <person name="Salamov A."/>
            <person name="Andreopoulos B."/>
            <person name="Baker S."/>
            <person name="Barry K."/>
            <person name="Bills G."/>
            <person name="Bluhm B."/>
            <person name="Cannon C."/>
            <person name="Castanera R."/>
            <person name="Culley D."/>
            <person name="Daum C."/>
            <person name="Ezra D."/>
            <person name="Gonzalez J."/>
            <person name="Henrissat B."/>
            <person name="Kuo A."/>
            <person name="Liang C."/>
            <person name="Lipzen A."/>
            <person name="Lutzoni F."/>
            <person name="Magnuson J."/>
            <person name="Mondo S."/>
            <person name="Nolan M."/>
            <person name="Ohm R."/>
            <person name="Pangilinan J."/>
            <person name="Park H.-J."/>
            <person name="Ramirez L."/>
            <person name="Alfaro M."/>
            <person name="Sun H."/>
            <person name="Tritt A."/>
            <person name="Yoshinaga Y."/>
            <person name="Zwiers L.-H."/>
            <person name="Turgeon B."/>
            <person name="Goodwin S."/>
            <person name="Spatafora J."/>
            <person name="Crous P."/>
            <person name="Grigoriev I."/>
        </authorList>
    </citation>
    <scope>NUCLEOTIDE SEQUENCE</scope>
    <source>
        <strain evidence="10">CBS 113389</strain>
    </source>
</reference>
<evidence type="ECO:0000256" key="8">
    <source>
        <dbReference type="RuleBase" id="RU364143"/>
    </source>
</evidence>
<evidence type="ECO:0000313" key="11">
    <source>
        <dbReference type="Proteomes" id="UP000799767"/>
    </source>
</evidence>
<feature type="compositionally biased region" description="Polar residues" evidence="9">
    <location>
        <begin position="190"/>
        <end position="200"/>
    </location>
</feature>
<sequence>MDENMIHRYLSVSPFFDDTSKNGLHFLQAEKNMAEFDLVKDRRRFEEDLARHVGSEYMIVGEPADVVTGPPGPQQQRSKSGVWNLRKQYRDRRRDVDTGRMTEELTTLGSYYIVGENMYQAPSVGDVVGNRLLSAATSLSKFFDQAAKLPSFSATAGYSYLPQSSTTAAGGASTQASPARSREGSVLPNADSQSLRSTSLGPVESHPAATGNNATSTLSDARLFAQSFRMALEFHDEYMDENALQGEPGNLSFTSSLAAVKKRKAADEEAAALAAKVQEQRDGGSKTSPAVKTETRPEPPAVMTEAKTASAGKDRRGSRPGDRARRKKSRANIGSVVGLPESSST</sequence>
<dbReference type="InterPro" id="IPR038566">
    <property type="entry name" value="Mediator_Med6_sf"/>
</dbReference>
<dbReference type="OrthoDB" id="344220at2759"/>
<keyword evidence="5 8" id="KW-0804">Transcription</keyword>
<keyword evidence="11" id="KW-1185">Reference proteome</keyword>
<dbReference type="EMBL" id="MU001643">
    <property type="protein sequence ID" value="KAF2478838.1"/>
    <property type="molecule type" value="Genomic_DNA"/>
</dbReference>
<evidence type="ECO:0000256" key="5">
    <source>
        <dbReference type="ARBA" id="ARBA00023163"/>
    </source>
</evidence>
<evidence type="ECO:0000256" key="6">
    <source>
        <dbReference type="ARBA" id="ARBA00023242"/>
    </source>
</evidence>
<evidence type="ECO:0000313" key="10">
    <source>
        <dbReference type="EMBL" id="KAF2478838.1"/>
    </source>
</evidence>
<evidence type="ECO:0000256" key="7">
    <source>
        <dbReference type="ARBA" id="ARBA00031259"/>
    </source>
</evidence>
<name>A0A6A6PFT4_9PEZI</name>
<dbReference type="Proteomes" id="UP000799767">
    <property type="component" value="Unassembled WGS sequence"/>
</dbReference>
<evidence type="ECO:0000256" key="1">
    <source>
        <dbReference type="ARBA" id="ARBA00004123"/>
    </source>
</evidence>
<gene>
    <name evidence="8" type="primary">MED6</name>
    <name evidence="10" type="ORF">BDY17DRAFT_258398</name>
</gene>
<accession>A0A6A6PFT4</accession>